<comment type="subcellular location">
    <subcellularLocation>
        <location evidence="1">Membrane</location>
        <topology evidence="1">Multi-pass membrane protein</topology>
    </subcellularLocation>
</comment>
<accession>A0A3T1CJ28</accession>
<evidence type="ECO:0000313" key="7">
    <source>
        <dbReference type="EMBL" id="BBI20923.1"/>
    </source>
</evidence>
<name>A0A3T1CJ28_9SPHN</name>
<dbReference type="Proteomes" id="UP000290057">
    <property type="component" value="Chromosome"/>
</dbReference>
<keyword evidence="8" id="KW-1185">Reference proteome</keyword>
<feature type="transmembrane region" description="Helical" evidence="6">
    <location>
        <begin position="12"/>
        <end position="31"/>
    </location>
</feature>
<comment type="similarity">
    <text evidence="2">Belongs to the TMEM86 family.</text>
</comment>
<feature type="transmembrane region" description="Helical" evidence="6">
    <location>
        <begin position="37"/>
        <end position="53"/>
    </location>
</feature>
<feature type="transmembrane region" description="Helical" evidence="6">
    <location>
        <begin position="60"/>
        <end position="77"/>
    </location>
</feature>
<dbReference type="GO" id="GO:0016787">
    <property type="term" value="F:hydrolase activity"/>
    <property type="evidence" value="ECO:0007669"/>
    <property type="project" value="TreeGrafter"/>
</dbReference>
<feature type="transmembrane region" description="Helical" evidence="6">
    <location>
        <begin position="113"/>
        <end position="133"/>
    </location>
</feature>
<feature type="transmembrane region" description="Helical" evidence="6">
    <location>
        <begin position="192"/>
        <end position="213"/>
    </location>
</feature>
<dbReference type="PANTHER" id="PTHR31885">
    <property type="entry name" value="GH04784P"/>
    <property type="match status" value="1"/>
</dbReference>
<feature type="transmembrane region" description="Helical" evidence="6">
    <location>
        <begin position="83"/>
        <end position="101"/>
    </location>
</feature>
<evidence type="ECO:0000256" key="4">
    <source>
        <dbReference type="ARBA" id="ARBA00022989"/>
    </source>
</evidence>
<sequence>MPHRALIKHRPWLLASLVAGISYFFVSDAPIGGAWLMLWKGAGVGFLAIYAAFRTRGFDGLLIALALTLCALGDVTLEISFLIGGGFFAVGHALAIALYLRNRRAGSTGSQKFAGASLLLLTPLIAALLTYPVENWQVAAVYSGVVGAMAAAAWTSRFPRYQVGSGAVLFVVSDLIIFAREGGAVPDLVGDWLIWPLYYGGQFLIATGVVQTLRSDRGLTVN</sequence>
<evidence type="ECO:0000256" key="3">
    <source>
        <dbReference type="ARBA" id="ARBA00022692"/>
    </source>
</evidence>
<proteinExistence type="inferred from homology"/>
<reference evidence="7 8" key="1">
    <citation type="submission" date="2019-01" db="EMBL/GenBank/DDBJ databases">
        <title>Complete genome sequence of Erythrobacter flavus KJ5.</title>
        <authorList>
            <person name="Kanesaki Y."/>
            <person name="Brotosudarmo T."/>
            <person name="Moriuchi R."/>
            <person name="Awai K."/>
        </authorList>
    </citation>
    <scope>NUCLEOTIDE SEQUENCE [LARGE SCALE GENOMIC DNA]</scope>
    <source>
        <strain evidence="7 8">KJ5</strain>
    </source>
</reference>
<evidence type="ECO:0000256" key="2">
    <source>
        <dbReference type="ARBA" id="ARBA00007375"/>
    </source>
</evidence>
<dbReference type="AlphaFoldDB" id="A0A3T1CJ28"/>
<evidence type="ECO:0000313" key="8">
    <source>
        <dbReference type="Proteomes" id="UP000290057"/>
    </source>
</evidence>
<dbReference type="RefSeq" id="WP_130586605.1">
    <property type="nucleotide sequence ID" value="NZ_AP019389.1"/>
</dbReference>
<dbReference type="InterPro" id="IPR012506">
    <property type="entry name" value="TMEM86B-like"/>
</dbReference>
<dbReference type="PANTHER" id="PTHR31885:SF6">
    <property type="entry name" value="GH04784P"/>
    <property type="match status" value="1"/>
</dbReference>
<keyword evidence="3 6" id="KW-0812">Transmembrane</keyword>
<evidence type="ECO:0000256" key="1">
    <source>
        <dbReference type="ARBA" id="ARBA00004141"/>
    </source>
</evidence>
<evidence type="ECO:0000256" key="5">
    <source>
        <dbReference type="ARBA" id="ARBA00023136"/>
    </source>
</evidence>
<feature type="transmembrane region" description="Helical" evidence="6">
    <location>
        <begin position="163"/>
        <end position="180"/>
    </location>
</feature>
<gene>
    <name evidence="7" type="ORF">EKJ_17700</name>
</gene>
<dbReference type="EMBL" id="AP019389">
    <property type="protein sequence ID" value="BBI20923.1"/>
    <property type="molecule type" value="Genomic_DNA"/>
</dbReference>
<evidence type="ECO:0000256" key="6">
    <source>
        <dbReference type="SAM" id="Phobius"/>
    </source>
</evidence>
<keyword evidence="4 6" id="KW-1133">Transmembrane helix</keyword>
<dbReference type="GO" id="GO:0016020">
    <property type="term" value="C:membrane"/>
    <property type="evidence" value="ECO:0007669"/>
    <property type="project" value="UniProtKB-SubCell"/>
</dbReference>
<protein>
    <submittedName>
        <fullName evidence="7">Lysoplasmalogenase</fullName>
    </submittedName>
</protein>
<organism evidence="7 8">
    <name type="scientific">Qipengyuania flava</name>
    <dbReference type="NCBI Taxonomy" id="192812"/>
    <lineage>
        <taxon>Bacteria</taxon>
        <taxon>Pseudomonadati</taxon>
        <taxon>Pseudomonadota</taxon>
        <taxon>Alphaproteobacteria</taxon>
        <taxon>Sphingomonadales</taxon>
        <taxon>Erythrobacteraceae</taxon>
        <taxon>Qipengyuania</taxon>
    </lineage>
</organism>
<feature type="transmembrane region" description="Helical" evidence="6">
    <location>
        <begin position="139"/>
        <end position="156"/>
    </location>
</feature>
<keyword evidence="5 6" id="KW-0472">Membrane</keyword>
<dbReference type="Pfam" id="PF07947">
    <property type="entry name" value="YhhN"/>
    <property type="match status" value="1"/>
</dbReference>